<keyword evidence="3" id="KW-0808">Transferase</keyword>
<keyword evidence="2" id="KW-0489">Methyltransferase</keyword>
<reference evidence="8 9" key="1">
    <citation type="submission" date="2022-12" db="EMBL/GenBank/DDBJ databases">
        <title>Hymenobacter canadensis sp. nov. isolated from lake water of the Cambridge Bay, Canada.</title>
        <authorList>
            <person name="Kim W.H."/>
            <person name="Lee Y.M."/>
        </authorList>
    </citation>
    <scope>NUCLEOTIDE SEQUENCE [LARGE SCALE GENOMIC DNA]</scope>
    <source>
        <strain evidence="8 9">PAMC 29467</strain>
        <plasmid evidence="8 9">unnamed2</plasmid>
    </source>
</reference>
<keyword evidence="9" id="KW-1185">Reference proteome</keyword>
<evidence type="ECO:0000313" key="9">
    <source>
        <dbReference type="Proteomes" id="UP001211005"/>
    </source>
</evidence>
<keyword evidence="8" id="KW-0614">Plasmid</keyword>
<geneLocation type="plasmid" evidence="8 9">
    <name>unnamed2</name>
</geneLocation>
<evidence type="ECO:0000256" key="4">
    <source>
        <dbReference type="ARBA" id="ARBA00022691"/>
    </source>
</evidence>
<feature type="compositionally biased region" description="Polar residues" evidence="6">
    <location>
        <begin position="34"/>
        <end position="49"/>
    </location>
</feature>
<dbReference type="InterPro" id="IPR002295">
    <property type="entry name" value="N4/N6-MTase_EcoPI_Mod-like"/>
</dbReference>
<evidence type="ECO:0000256" key="2">
    <source>
        <dbReference type="ARBA" id="ARBA00022603"/>
    </source>
</evidence>
<evidence type="ECO:0000259" key="7">
    <source>
        <dbReference type="Pfam" id="PF01555"/>
    </source>
</evidence>
<dbReference type="SUPFAM" id="SSF53335">
    <property type="entry name" value="S-adenosyl-L-methionine-dependent methyltransferases"/>
    <property type="match status" value="1"/>
</dbReference>
<keyword evidence="4" id="KW-0949">S-adenosyl-L-methionine</keyword>
<feature type="domain" description="DNA methylase N-4/N-6" evidence="7">
    <location>
        <begin position="159"/>
        <end position="484"/>
    </location>
</feature>
<dbReference type="EC" id="2.1.1.72" evidence="1"/>
<organism evidence="8 9">
    <name type="scientific">Hymenobacter canadensis</name>
    <dbReference type="NCBI Taxonomy" id="2999067"/>
    <lineage>
        <taxon>Bacteria</taxon>
        <taxon>Pseudomonadati</taxon>
        <taxon>Bacteroidota</taxon>
        <taxon>Cytophagia</taxon>
        <taxon>Cytophagales</taxon>
        <taxon>Hymenobacteraceae</taxon>
        <taxon>Hymenobacter</taxon>
    </lineage>
</organism>
<evidence type="ECO:0000256" key="3">
    <source>
        <dbReference type="ARBA" id="ARBA00022679"/>
    </source>
</evidence>
<evidence type="ECO:0000313" key="8">
    <source>
        <dbReference type="EMBL" id="WBA44330.1"/>
    </source>
</evidence>
<proteinExistence type="predicted"/>
<sequence length="860" mass="96680">MSDNLFIRSTTHSDTRAHIPSQEEAGYEKGNAKVQPNQQTDLPLNPVTTRGQDPELFWLNKYGKDGRQERLSIDIRSLYRHEHIVPENLIKGLYRTAAPASGQMSLNALFGNALDREELNKTSEYYQHPPDGWTNRLIQGDSELVMASLLEREGMAGTVQCIYFDPPYGIKYGSNWQMRLNNLDVKDGKDDNLSGEPEQIKAFRDTWELGIHSYLTYLRERLLLAKELLNESGSCFVQISDENVHLVRNLMDEVFGSENFFTQIAVKKTAAQTDDVISSSIDYIIWYAKNKATVKARALYSTKEFGGDYAKQYRSIEMPDGTRRKLKPGEDLPEYARAFRADNLTSSHEYSLGKLPYVMNGVSYSPGARYWSTSPNGLAKLESKRRLVAVGNTLSYVRFLDDFPAVPLLNVWTDTGTGGYGDEKYYVVQTTTKVIQRCILMTTDPGDLVLDPTCGSGTSAYVAEQWGRRWITIDTSRIALNIAKSRLITAVFPAYKRIAESDIRQGFVYKKISRITMRSLANDEPAEEQTLYDQPEIDKSKVRVAGPFTVETLQGLDPIAPAAANTAAAATDSEDRFEERIYDHLRSAGIKNGDATERAVFRRVEAIASSGYLHAEGFYEAEGGEKKAYLHIGPKFGAVSRQALNGAIKECRMRGDADWLVILGFQFDTDVQGGQQSTSMGAFRVDIVRMHDDLMQAGLIKNDKKAASFVTIGEPDIALIDATGQEITKPQPGQEVRVEVRGMDLYDPIRDEVKARNINDIAYWMVDDDYDGSNFVVQQVFFCGGDQDEFSKWKRGISDLAKLSTKKRAEHTLRIELDEEAFDELYGFQSRAIKLTRKGQQIAVRVISQFGEESTQVVKI</sequence>
<dbReference type="Pfam" id="PF01555">
    <property type="entry name" value="N6_N4_Mtase"/>
    <property type="match status" value="1"/>
</dbReference>
<dbReference type="Proteomes" id="UP001211005">
    <property type="component" value="Plasmid unnamed2"/>
</dbReference>
<feature type="region of interest" description="Disordered" evidence="6">
    <location>
        <begin position="1"/>
        <end position="49"/>
    </location>
</feature>
<protein>
    <recommendedName>
        <fullName evidence="1">site-specific DNA-methyltransferase (adenine-specific)</fullName>
        <ecNumber evidence="1">2.1.1.72</ecNumber>
    </recommendedName>
</protein>
<evidence type="ECO:0000256" key="6">
    <source>
        <dbReference type="SAM" id="MobiDB-lite"/>
    </source>
</evidence>
<accession>A0ABY7LVC3</accession>
<evidence type="ECO:0000256" key="5">
    <source>
        <dbReference type="ARBA" id="ARBA00047942"/>
    </source>
</evidence>
<feature type="compositionally biased region" description="Polar residues" evidence="6">
    <location>
        <begin position="1"/>
        <end position="10"/>
    </location>
</feature>
<dbReference type="InterPro" id="IPR002941">
    <property type="entry name" value="DNA_methylase_N4/N6"/>
</dbReference>
<dbReference type="EMBL" id="CP114769">
    <property type="protein sequence ID" value="WBA44330.1"/>
    <property type="molecule type" value="Genomic_DNA"/>
</dbReference>
<dbReference type="Gene3D" id="3.40.50.150">
    <property type="entry name" value="Vaccinia Virus protein VP39"/>
    <property type="match status" value="1"/>
</dbReference>
<comment type="catalytic activity">
    <reaction evidence="5">
        <text>a 2'-deoxyadenosine in DNA + S-adenosyl-L-methionine = an N(6)-methyl-2'-deoxyadenosine in DNA + S-adenosyl-L-homocysteine + H(+)</text>
        <dbReference type="Rhea" id="RHEA:15197"/>
        <dbReference type="Rhea" id="RHEA-COMP:12418"/>
        <dbReference type="Rhea" id="RHEA-COMP:12419"/>
        <dbReference type="ChEBI" id="CHEBI:15378"/>
        <dbReference type="ChEBI" id="CHEBI:57856"/>
        <dbReference type="ChEBI" id="CHEBI:59789"/>
        <dbReference type="ChEBI" id="CHEBI:90615"/>
        <dbReference type="ChEBI" id="CHEBI:90616"/>
        <dbReference type="EC" id="2.1.1.72"/>
    </reaction>
</comment>
<dbReference type="PRINTS" id="PR00506">
    <property type="entry name" value="D21N6MTFRASE"/>
</dbReference>
<dbReference type="RefSeq" id="WP_269562348.1">
    <property type="nucleotide sequence ID" value="NZ_CP114769.1"/>
</dbReference>
<evidence type="ECO:0000256" key="1">
    <source>
        <dbReference type="ARBA" id="ARBA00011900"/>
    </source>
</evidence>
<gene>
    <name evidence="8" type="ORF">O3303_21220</name>
</gene>
<dbReference type="InterPro" id="IPR029063">
    <property type="entry name" value="SAM-dependent_MTases_sf"/>
</dbReference>
<name>A0ABY7LVC3_9BACT</name>